<proteinExistence type="inferred from homology"/>
<dbReference type="FunFam" id="3.30.360.10:FF:000014">
    <property type="entry name" value="N-acetyl-gamma-glutamyl-phosphate reductase"/>
    <property type="match status" value="1"/>
</dbReference>
<dbReference type="HOGENOM" id="CLU_006384_0_1_9"/>
<dbReference type="NCBIfam" id="TIGR01850">
    <property type="entry name" value="argC"/>
    <property type="match status" value="1"/>
</dbReference>
<evidence type="ECO:0000256" key="5">
    <source>
        <dbReference type="ARBA" id="ARBA00023002"/>
    </source>
</evidence>
<evidence type="ECO:0000313" key="11">
    <source>
        <dbReference type="Proteomes" id="UP000004959"/>
    </source>
</evidence>
<dbReference type="Pfam" id="PF22698">
    <property type="entry name" value="Semialdhyde_dhC_1"/>
    <property type="match status" value="1"/>
</dbReference>
<feature type="domain" description="Semialdehyde dehydrogenase NAD-binding" evidence="9">
    <location>
        <begin position="4"/>
        <end position="144"/>
    </location>
</feature>
<dbReference type="Gene3D" id="3.30.360.10">
    <property type="entry name" value="Dihydrodipicolinate Reductase, domain 2"/>
    <property type="match status" value="1"/>
</dbReference>
<dbReference type="STRING" id="336988.NT96_09185"/>
<keyword evidence="2 7" id="KW-0055">Arginine biosynthesis</keyword>
<comment type="similarity">
    <text evidence="7">Belongs to the NAGSA dehydrogenase family. Type 1 subfamily.</text>
</comment>
<dbReference type="EMBL" id="AFVZ01000001">
    <property type="protein sequence ID" value="EHN58741.1"/>
    <property type="molecule type" value="Genomic_DNA"/>
</dbReference>
<dbReference type="GO" id="GO:0070401">
    <property type="term" value="F:NADP+ binding"/>
    <property type="evidence" value="ECO:0007669"/>
    <property type="project" value="InterPro"/>
</dbReference>
<comment type="function">
    <text evidence="7">Catalyzes the NADPH-dependent reduction of N-acetyl-5-glutamyl phosphate to yield N-acetyl-L-glutamate 5-semialdehyde.</text>
</comment>
<dbReference type="Gene3D" id="3.40.50.720">
    <property type="entry name" value="NAD(P)-binding Rossmann-like Domain"/>
    <property type="match status" value="1"/>
</dbReference>
<sequence>MNMTVALVGVTGYAGSVLYQLLQSHPNVDKILLFGKINAGKHLSDLIAGLVQFHQADPVISVFDADVIMAKTDLVFFATPAGVTKDIALPFIQAGFPVIDLSGDFRLHAAAAYEKWYHKPAADHDYLAKASYGLVETHQHPAHYIANPGCYATAVLLGLIPLVKEHLIDLSSIIVDAKSGVSGAGKSPSASNHFVSVNDNLSLYKVNQHQHIPEIMQELQLFDPHLKAIQMTTTLLPITRGIMASIYAKIPDEIGDDETQIAEKISQAFENSYQNDPFIKLCGPAFPSIKDVVGSNLTAIGWQYNPVTRILFVVSVIDNLLKGAAGQAVQNLNQLFGFDPLAGLPLMPALV</sequence>
<dbReference type="InterPro" id="IPR000706">
    <property type="entry name" value="AGPR_type-1"/>
</dbReference>
<evidence type="ECO:0000256" key="4">
    <source>
        <dbReference type="ARBA" id="ARBA00022857"/>
    </source>
</evidence>
<dbReference type="HAMAP" id="MF_00150">
    <property type="entry name" value="ArgC_type1"/>
    <property type="match status" value="1"/>
</dbReference>
<comment type="caution">
    <text evidence="10">The sequence shown here is derived from an EMBL/GenBank/DDBJ whole genome shotgun (WGS) entry which is preliminary data.</text>
</comment>
<evidence type="ECO:0000259" key="9">
    <source>
        <dbReference type="SMART" id="SM00859"/>
    </source>
</evidence>
<comment type="catalytic activity">
    <reaction evidence="6 7">
        <text>N-acetyl-L-glutamate 5-semialdehyde + phosphate + NADP(+) = N-acetyl-L-glutamyl 5-phosphate + NADPH + H(+)</text>
        <dbReference type="Rhea" id="RHEA:21588"/>
        <dbReference type="ChEBI" id="CHEBI:15378"/>
        <dbReference type="ChEBI" id="CHEBI:29123"/>
        <dbReference type="ChEBI" id="CHEBI:43474"/>
        <dbReference type="ChEBI" id="CHEBI:57783"/>
        <dbReference type="ChEBI" id="CHEBI:57936"/>
        <dbReference type="ChEBI" id="CHEBI:58349"/>
        <dbReference type="EC" id="1.2.1.38"/>
    </reaction>
</comment>
<dbReference type="UniPathway" id="UPA00068">
    <property type="reaction ID" value="UER00108"/>
</dbReference>
<keyword evidence="7" id="KW-0963">Cytoplasm</keyword>
<evidence type="ECO:0000256" key="3">
    <source>
        <dbReference type="ARBA" id="ARBA00022605"/>
    </source>
</evidence>
<evidence type="ECO:0000256" key="8">
    <source>
        <dbReference type="PROSITE-ProRule" id="PRU10010"/>
    </source>
</evidence>
<organism evidence="10 11">
    <name type="scientific">Oenococcus kitaharae DSM 17330</name>
    <dbReference type="NCBI Taxonomy" id="1045004"/>
    <lineage>
        <taxon>Bacteria</taxon>
        <taxon>Bacillati</taxon>
        <taxon>Bacillota</taxon>
        <taxon>Bacilli</taxon>
        <taxon>Lactobacillales</taxon>
        <taxon>Lactobacillaceae</taxon>
        <taxon>Oenococcus</taxon>
    </lineage>
</organism>
<dbReference type="GO" id="GO:0006526">
    <property type="term" value="P:L-arginine biosynthetic process"/>
    <property type="evidence" value="ECO:0007669"/>
    <property type="project" value="UniProtKB-UniRule"/>
</dbReference>
<dbReference type="InterPro" id="IPR000534">
    <property type="entry name" value="Semialdehyde_DH_NAD-bd"/>
</dbReference>
<feature type="active site" evidence="7 8">
    <location>
        <position position="150"/>
    </location>
</feature>
<dbReference type="EC" id="1.2.1.38" evidence="7"/>
<name>G9WJD5_9LACO</name>
<accession>G9WJD5</accession>
<evidence type="ECO:0000256" key="2">
    <source>
        <dbReference type="ARBA" id="ARBA00022571"/>
    </source>
</evidence>
<evidence type="ECO:0000256" key="7">
    <source>
        <dbReference type="HAMAP-Rule" id="MF_00150"/>
    </source>
</evidence>
<reference evidence="10 11" key="1">
    <citation type="journal article" date="2012" name="PLoS ONE">
        <title>Functional divergence in the genus oenococcus as predicted by genome sequencing of the newly-described species, Oenococcus kitaharae.</title>
        <authorList>
            <person name="Borneman A.R."/>
            <person name="McCarthy J.M."/>
            <person name="Chambers P.J."/>
            <person name="Bartowsky E.J."/>
        </authorList>
    </citation>
    <scope>NUCLEOTIDE SEQUENCE [LARGE SCALE GENOMIC DNA]</scope>
    <source>
        <strain evidence="11">DSM17330</strain>
    </source>
</reference>
<dbReference type="InterPro" id="IPR050085">
    <property type="entry name" value="AGPR"/>
</dbReference>
<evidence type="ECO:0000256" key="6">
    <source>
        <dbReference type="ARBA" id="ARBA00050557"/>
    </source>
</evidence>
<dbReference type="InterPro" id="IPR023013">
    <property type="entry name" value="AGPR_AS"/>
</dbReference>
<dbReference type="InterPro" id="IPR036291">
    <property type="entry name" value="NAD(P)-bd_dom_sf"/>
</dbReference>
<dbReference type="SUPFAM" id="SSF51735">
    <property type="entry name" value="NAD(P)-binding Rossmann-fold domains"/>
    <property type="match status" value="1"/>
</dbReference>
<gene>
    <name evidence="7" type="primary">argC</name>
    <name evidence="10" type="ORF">OKIT_0628</name>
</gene>
<evidence type="ECO:0000256" key="1">
    <source>
        <dbReference type="ARBA" id="ARBA00004862"/>
    </source>
</evidence>
<dbReference type="PATRIC" id="fig|1045004.4.peg.628"/>
<dbReference type="PANTHER" id="PTHR32338">
    <property type="entry name" value="N-ACETYL-GAMMA-GLUTAMYL-PHOSPHATE REDUCTASE, CHLOROPLASTIC-RELATED-RELATED"/>
    <property type="match status" value="1"/>
</dbReference>
<dbReference type="GO" id="GO:0003942">
    <property type="term" value="F:N-acetyl-gamma-glutamyl-phosphate reductase activity"/>
    <property type="evidence" value="ECO:0007669"/>
    <property type="project" value="UniProtKB-UniRule"/>
</dbReference>
<keyword evidence="5 7" id="KW-0560">Oxidoreductase</keyword>
<keyword evidence="3 7" id="KW-0028">Amino-acid biosynthesis</keyword>
<keyword evidence="11" id="KW-1185">Reference proteome</keyword>
<dbReference type="eggNOG" id="COG0002">
    <property type="taxonomic scope" value="Bacteria"/>
</dbReference>
<dbReference type="GO" id="GO:0051287">
    <property type="term" value="F:NAD binding"/>
    <property type="evidence" value="ECO:0007669"/>
    <property type="project" value="InterPro"/>
</dbReference>
<keyword evidence="4 7" id="KW-0521">NADP</keyword>
<dbReference type="InterPro" id="IPR058924">
    <property type="entry name" value="AGPR_dimerisation_dom"/>
</dbReference>
<dbReference type="CDD" id="cd17895">
    <property type="entry name" value="AGPR_1_N"/>
    <property type="match status" value="1"/>
</dbReference>
<dbReference type="CDD" id="cd23934">
    <property type="entry name" value="AGPR_1_C"/>
    <property type="match status" value="1"/>
</dbReference>
<comment type="subcellular location">
    <subcellularLocation>
        <location evidence="7">Cytoplasm</location>
    </subcellularLocation>
</comment>
<dbReference type="SUPFAM" id="SSF55347">
    <property type="entry name" value="Glyceraldehyde-3-phosphate dehydrogenase-like, C-terminal domain"/>
    <property type="match status" value="1"/>
</dbReference>
<dbReference type="GO" id="GO:0005737">
    <property type="term" value="C:cytoplasm"/>
    <property type="evidence" value="ECO:0007669"/>
    <property type="project" value="UniProtKB-SubCell"/>
</dbReference>
<dbReference type="Proteomes" id="UP000004959">
    <property type="component" value="Chromosome"/>
</dbReference>
<dbReference type="PROSITE" id="PS01224">
    <property type="entry name" value="ARGC"/>
    <property type="match status" value="1"/>
</dbReference>
<protein>
    <recommendedName>
        <fullName evidence="7">N-acetyl-gamma-glutamyl-phosphate reductase</fullName>
        <shortName evidence="7">AGPR</shortName>
        <ecNumber evidence="7">1.2.1.38</ecNumber>
    </recommendedName>
    <alternativeName>
        <fullName evidence="7">N-acetyl-glutamate semialdehyde dehydrogenase</fullName>
        <shortName evidence="7">NAGSA dehydrogenase</shortName>
    </alternativeName>
</protein>
<dbReference type="AlphaFoldDB" id="G9WJD5"/>
<dbReference type="Pfam" id="PF01118">
    <property type="entry name" value="Semialdhyde_dh"/>
    <property type="match status" value="1"/>
</dbReference>
<comment type="pathway">
    <text evidence="1 7">Amino-acid biosynthesis; L-arginine biosynthesis; N(2)-acetyl-L-ornithine from L-glutamate: step 3/4.</text>
</comment>
<dbReference type="SMART" id="SM00859">
    <property type="entry name" value="Semialdhyde_dh"/>
    <property type="match status" value="1"/>
</dbReference>
<dbReference type="PANTHER" id="PTHR32338:SF10">
    <property type="entry name" value="N-ACETYL-GAMMA-GLUTAMYL-PHOSPHATE REDUCTASE, CHLOROPLASTIC-RELATED"/>
    <property type="match status" value="1"/>
</dbReference>
<evidence type="ECO:0000313" key="10">
    <source>
        <dbReference type="EMBL" id="EHN58741.1"/>
    </source>
</evidence>